<feature type="region of interest" description="Disordered" evidence="2">
    <location>
        <begin position="103"/>
        <end position="181"/>
    </location>
</feature>
<dbReference type="EMBL" id="BMZE01000001">
    <property type="protein sequence ID" value="GHA11036.1"/>
    <property type="molecule type" value="Genomic_DNA"/>
</dbReference>
<feature type="compositionally biased region" description="Low complexity" evidence="2">
    <location>
        <begin position="105"/>
        <end position="162"/>
    </location>
</feature>
<evidence type="ECO:0000256" key="1">
    <source>
        <dbReference type="ARBA" id="ARBA00038420"/>
    </source>
</evidence>
<evidence type="ECO:0000313" key="5">
    <source>
        <dbReference type="Proteomes" id="UP000646579"/>
    </source>
</evidence>
<dbReference type="InterPro" id="IPR011055">
    <property type="entry name" value="Dup_hybrid_motif"/>
</dbReference>
<dbReference type="GO" id="GO:0004222">
    <property type="term" value="F:metalloendopeptidase activity"/>
    <property type="evidence" value="ECO:0007669"/>
    <property type="project" value="TreeGrafter"/>
</dbReference>
<dbReference type="InterPro" id="IPR036779">
    <property type="entry name" value="LysM_dom_sf"/>
</dbReference>
<reference evidence="4" key="1">
    <citation type="journal article" date="2014" name="Int. J. Syst. Evol. Microbiol.">
        <title>Complete genome sequence of Corynebacterium casei LMG S-19264T (=DSM 44701T), isolated from a smear-ripened cheese.</title>
        <authorList>
            <consortium name="US DOE Joint Genome Institute (JGI-PGF)"/>
            <person name="Walter F."/>
            <person name="Albersmeier A."/>
            <person name="Kalinowski J."/>
            <person name="Ruckert C."/>
        </authorList>
    </citation>
    <scope>NUCLEOTIDE SEQUENCE</scope>
    <source>
        <strain evidence="4">KCTC 32437</strain>
    </source>
</reference>
<organism evidence="4 5">
    <name type="scientific">Devosia pacifica</name>
    <dbReference type="NCBI Taxonomy" id="1335967"/>
    <lineage>
        <taxon>Bacteria</taxon>
        <taxon>Pseudomonadati</taxon>
        <taxon>Pseudomonadota</taxon>
        <taxon>Alphaproteobacteria</taxon>
        <taxon>Hyphomicrobiales</taxon>
        <taxon>Devosiaceae</taxon>
        <taxon>Devosia</taxon>
    </lineage>
</organism>
<dbReference type="CDD" id="cd00118">
    <property type="entry name" value="LysM"/>
    <property type="match status" value="1"/>
</dbReference>
<proteinExistence type="inferred from homology"/>
<feature type="domain" description="LysM" evidence="3">
    <location>
        <begin position="52"/>
        <end position="96"/>
    </location>
</feature>
<dbReference type="RefSeq" id="WP_189422517.1">
    <property type="nucleotide sequence ID" value="NZ_BMZE01000001.1"/>
</dbReference>
<evidence type="ECO:0000256" key="2">
    <source>
        <dbReference type="SAM" id="MobiDB-lite"/>
    </source>
</evidence>
<dbReference type="CDD" id="cd12797">
    <property type="entry name" value="M23_peptidase"/>
    <property type="match status" value="1"/>
</dbReference>
<accession>A0A918RVM5</accession>
<dbReference type="SMART" id="SM00257">
    <property type="entry name" value="LysM"/>
    <property type="match status" value="1"/>
</dbReference>
<evidence type="ECO:0000259" key="3">
    <source>
        <dbReference type="PROSITE" id="PS51782"/>
    </source>
</evidence>
<dbReference type="Pfam" id="PF01476">
    <property type="entry name" value="LysM"/>
    <property type="match status" value="1"/>
</dbReference>
<gene>
    <name evidence="4" type="ORF">GCM10007989_01680</name>
</gene>
<dbReference type="InterPro" id="IPR016047">
    <property type="entry name" value="M23ase_b-sheet_dom"/>
</dbReference>
<comment type="caution">
    <text evidence="4">The sequence shown here is derived from an EMBL/GenBank/DDBJ whole genome shotgun (WGS) entry which is preliminary data.</text>
</comment>
<feature type="region of interest" description="Disordered" evidence="2">
    <location>
        <begin position="1"/>
        <end position="53"/>
    </location>
</feature>
<feature type="compositionally biased region" description="Polar residues" evidence="2">
    <location>
        <begin position="25"/>
        <end position="45"/>
    </location>
</feature>
<dbReference type="PANTHER" id="PTHR21666:SF263">
    <property type="entry name" value="MUREIN HYDROLASE ACTIVATOR NLPD"/>
    <property type="match status" value="1"/>
</dbReference>
<protein>
    <recommendedName>
        <fullName evidence="3">LysM domain-containing protein</fullName>
    </recommendedName>
</protein>
<dbReference type="Gene3D" id="2.70.70.10">
    <property type="entry name" value="Glucose Permease (Domain IIA)"/>
    <property type="match status" value="1"/>
</dbReference>
<dbReference type="PANTHER" id="PTHR21666">
    <property type="entry name" value="PEPTIDASE-RELATED"/>
    <property type="match status" value="1"/>
</dbReference>
<comment type="similarity">
    <text evidence="1">Belongs to the E.coli NlpD/Haemophilus LppB family.</text>
</comment>
<reference evidence="4" key="2">
    <citation type="submission" date="2020-09" db="EMBL/GenBank/DDBJ databases">
        <authorList>
            <person name="Sun Q."/>
            <person name="Kim S."/>
        </authorList>
    </citation>
    <scope>NUCLEOTIDE SEQUENCE</scope>
    <source>
        <strain evidence="4">KCTC 32437</strain>
    </source>
</reference>
<sequence length="295" mass="30236">MPAQQASASVAAPTQTAALGAPPSNLGSLPANDTTPRPQPTQAAATSGGGTYTHTIQSGESLYTIARRYDVTTQSLVHANALSSPDRIVVGQKLVIPGRSDLLGTQATTPAPAQPQRTEVASVTPAQPTPVAAPAEPAQQAQATQQQVQPQQPEPTQQASAPKASTPTPEPSMSGADNFRWPANGRVITDFAASKGTGINIELPEGTSVQAAENGTVIYTGSGVEGYGNLVLVRHPNGYVSAYAHLKSIGVNKGQVVSRGDAIGSSGMTGSVSRPQLHFELRKGATPVDPMPLLG</sequence>
<dbReference type="InterPro" id="IPR018392">
    <property type="entry name" value="LysM"/>
</dbReference>
<dbReference type="Proteomes" id="UP000646579">
    <property type="component" value="Unassembled WGS sequence"/>
</dbReference>
<feature type="compositionally biased region" description="Low complexity" evidence="2">
    <location>
        <begin position="1"/>
        <end position="18"/>
    </location>
</feature>
<keyword evidence="5" id="KW-1185">Reference proteome</keyword>
<dbReference type="Pfam" id="PF01551">
    <property type="entry name" value="Peptidase_M23"/>
    <property type="match status" value="1"/>
</dbReference>
<dbReference type="PROSITE" id="PS51782">
    <property type="entry name" value="LYSM"/>
    <property type="match status" value="1"/>
</dbReference>
<dbReference type="AlphaFoldDB" id="A0A918RVM5"/>
<dbReference type="Gene3D" id="3.10.350.10">
    <property type="entry name" value="LysM domain"/>
    <property type="match status" value="1"/>
</dbReference>
<name>A0A918RVM5_9HYPH</name>
<dbReference type="SUPFAM" id="SSF51261">
    <property type="entry name" value="Duplicated hybrid motif"/>
    <property type="match status" value="1"/>
</dbReference>
<evidence type="ECO:0000313" key="4">
    <source>
        <dbReference type="EMBL" id="GHA11036.1"/>
    </source>
</evidence>
<dbReference type="InterPro" id="IPR050570">
    <property type="entry name" value="Cell_wall_metabolism_enzyme"/>
</dbReference>